<evidence type="ECO:0000256" key="1">
    <source>
        <dbReference type="SAM" id="Phobius"/>
    </source>
</evidence>
<gene>
    <name evidence="2" type="ORF">RDB_LOCUS143714</name>
</gene>
<sequence>MDTATVFPFIYECLVFEGERHPVYRTQLHLPSSYYSIILRLIYCMVRVSIAPLLLTVTVAGIAIWAMVNDPLVMITCFLQLAILPYEHTPYLAATKTLHNYYVLERCPDNTRAFQLNCCLYVVMVLCVISAAVVIIIAPSLLSRLSVSQSSLGGRRTNTKSSRSYHNIHAASLKDGLQPEGLATGGASATNVFEQVTNLSTEEYIPGSSLNVTQVQANPALDGATIRIYSATQRTQRSSGGKTVIEDSIYSRDSTAIAPNSQRGLSYPVQQTSPGINGTRLEYSETTLGSLFILVIAVGEDIECLKFLWLTPGVSEPGRINFHSLD</sequence>
<dbReference type="EMBL" id="CAJMWX010001514">
    <property type="protein sequence ID" value="CAE6493372.1"/>
    <property type="molecule type" value="Genomic_DNA"/>
</dbReference>
<proteinExistence type="predicted"/>
<keyword evidence="1" id="KW-0472">Membrane</keyword>
<keyword evidence="1" id="KW-0812">Transmembrane</keyword>
<organism evidence="2 3">
    <name type="scientific">Rhizoctonia solani</name>
    <dbReference type="NCBI Taxonomy" id="456999"/>
    <lineage>
        <taxon>Eukaryota</taxon>
        <taxon>Fungi</taxon>
        <taxon>Dikarya</taxon>
        <taxon>Basidiomycota</taxon>
        <taxon>Agaricomycotina</taxon>
        <taxon>Agaricomycetes</taxon>
        <taxon>Cantharellales</taxon>
        <taxon>Ceratobasidiaceae</taxon>
        <taxon>Rhizoctonia</taxon>
    </lineage>
</organism>
<feature type="transmembrane region" description="Helical" evidence="1">
    <location>
        <begin position="114"/>
        <end position="142"/>
    </location>
</feature>
<accession>A0A8H3CS03</accession>
<protein>
    <submittedName>
        <fullName evidence="2">Uncharacterized protein</fullName>
    </submittedName>
</protein>
<evidence type="ECO:0000313" key="3">
    <source>
        <dbReference type="Proteomes" id="UP000663888"/>
    </source>
</evidence>
<reference evidence="2" key="1">
    <citation type="submission" date="2021-01" db="EMBL/GenBank/DDBJ databases">
        <authorList>
            <person name="Kaushik A."/>
        </authorList>
    </citation>
    <scope>NUCLEOTIDE SEQUENCE</scope>
    <source>
        <strain evidence="2">AG4-R118</strain>
    </source>
</reference>
<keyword evidence="1" id="KW-1133">Transmembrane helix</keyword>
<dbReference type="Proteomes" id="UP000663888">
    <property type="component" value="Unassembled WGS sequence"/>
</dbReference>
<name>A0A8H3CS03_9AGAM</name>
<dbReference type="AlphaFoldDB" id="A0A8H3CS03"/>
<evidence type="ECO:0000313" key="2">
    <source>
        <dbReference type="EMBL" id="CAE6493372.1"/>
    </source>
</evidence>
<feature type="transmembrane region" description="Helical" evidence="1">
    <location>
        <begin position="41"/>
        <end position="66"/>
    </location>
</feature>
<feature type="transmembrane region" description="Helical" evidence="1">
    <location>
        <begin position="72"/>
        <end position="93"/>
    </location>
</feature>
<comment type="caution">
    <text evidence="2">The sequence shown here is derived from an EMBL/GenBank/DDBJ whole genome shotgun (WGS) entry which is preliminary data.</text>
</comment>